<gene>
    <name evidence="8" type="ORF">XhyaCFBP1156_07620</name>
</gene>
<dbReference type="InterPro" id="IPR036388">
    <property type="entry name" value="WH-like_DNA-bd_sf"/>
</dbReference>
<evidence type="ECO:0000313" key="8">
    <source>
        <dbReference type="EMBL" id="PPU98085.1"/>
    </source>
</evidence>
<evidence type="ECO:0000256" key="5">
    <source>
        <dbReference type="ARBA" id="ARBA00042627"/>
    </source>
</evidence>
<keyword evidence="9" id="KW-1185">Reference proteome</keyword>
<dbReference type="PANTHER" id="PTHR30136">
    <property type="entry name" value="HELIX-TURN-HELIX TRANSCRIPTIONAL REGULATOR, ICLR FAMILY"/>
    <property type="match status" value="1"/>
</dbReference>
<sequence length="284" mass="30771">MRLRLREWGSPVREKATCRVTTRTSDRLIELLELFGSGGSIWTVERGAARLGISVSNAYRYFRTLASAGYIVSNGPGRYVLGPAIMKLDRLMRLNDPLINLARAEMRSIVSAAPPYSVAILCRLYNGQIICIHEELILPPQLSVSYERGLPMPLWRGAASKAVLAHLPLKTIKTLWDARQTDADTASSGLGPDWEHLKAQVRTLRTREAITTLGELGTPTRGVAAPIFDNGQVIGSLGLVLLTDQAGFDDPALERSVSAAAVRITTNFGTTAGSPQLHAARAAS</sequence>
<evidence type="ECO:0000313" key="9">
    <source>
        <dbReference type="Proteomes" id="UP000238261"/>
    </source>
</evidence>
<dbReference type="OrthoDB" id="31778at2"/>
<keyword evidence="3" id="KW-0804">Transcription</keyword>
<dbReference type="SUPFAM" id="SSF55781">
    <property type="entry name" value="GAF domain-like"/>
    <property type="match status" value="1"/>
</dbReference>
<dbReference type="SUPFAM" id="SSF46785">
    <property type="entry name" value="Winged helix' DNA-binding domain"/>
    <property type="match status" value="1"/>
</dbReference>
<dbReference type="AlphaFoldDB" id="A0A2S7EY92"/>
<dbReference type="InterPro" id="IPR029016">
    <property type="entry name" value="GAF-like_dom_sf"/>
</dbReference>
<dbReference type="Gene3D" id="3.30.450.40">
    <property type="match status" value="1"/>
</dbReference>
<keyword evidence="1" id="KW-0805">Transcription regulation</keyword>
<evidence type="ECO:0000259" key="7">
    <source>
        <dbReference type="PROSITE" id="PS51078"/>
    </source>
</evidence>
<accession>A0A2S7EY92</accession>
<evidence type="ECO:0000256" key="4">
    <source>
        <dbReference type="ARBA" id="ARBA00040379"/>
    </source>
</evidence>
<dbReference type="InterPro" id="IPR050707">
    <property type="entry name" value="HTH_MetabolicPath_Reg"/>
</dbReference>
<dbReference type="EMBL" id="MDEG01000005">
    <property type="protein sequence ID" value="PPU98085.1"/>
    <property type="molecule type" value="Genomic_DNA"/>
</dbReference>
<evidence type="ECO:0000259" key="6">
    <source>
        <dbReference type="PROSITE" id="PS51077"/>
    </source>
</evidence>
<reference evidence="9" key="1">
    <citation type="submission" date="2016-08" db="EMBL/GenBank/DDBJ databases">
        <authorList>
            <person name="Merda D."/>
            <person name="Briand M."/>
            <person name="Taghouti G."/>
            <person name="Carrere S."/>
            <person name="Gouzy J."/>
            <person name="Portier P."/>
            <person name="Jacques M.-A."/>
            <person name="Fischer-Le Saux M."/>
        </authorList>
    </citation>
    <scope>NUCLEOTIDE SEQUENCE [LARGE SCALE GENOMIC DNA]</scope>
    <source>
        <strain evidence="9">CFBP1156</strain>
    </source>
</reference>
<dbReference type="InterPro" id="IPR014757">
    <property type="entry name" value="Tscrpt_reg_IclR_C"/>
</dbReference>
<dbReference type="RefSeq" id="WP_104558348.1">
    <property type="nucleotide sequence ID" value="NZ_CP043476.1"/>
</dbReference>
<name>A0A2S7EY92_9XANT</name>
<dbReference type="GO" id="GO:0003700">
    <property type="term" value="F:DNA-binding transcription factor activity"/>
    <property type="evidence" value="ECO:0007669"/>
    <property type="project" value="TreeGrafter"/>
</dbReference>
<dbReference type="Pfam" id="PF01614">
    <property type="entry name" value="IclR_C"/>
    <property type="match status" value="1"/>
</dbReference>
<dbReference type="GO" id="GO:0045892">
    <property type="term" value="P:negative regulation of DNA-templated transcription"/>
    <property type="evidence" value="ECO:0007669"/>
    <property type="project" value="TreeGrafter"/>
</dbReference>
<dbReference type="PROSITE" id="PS51077">
    <property type="entry name" value="HTH_ICLR"/>
    <property type="match status" value="1"/>
</dbReference>
<dbReference type="InterPro" id="IPR005471">
    <property type="entry name" value="Tscrpt_reg_IclR_N"/>
</dbReference>
<feature type="domain" description="IclR-ED" evidence="7">
    <location>
        <begin position="84"/>
        <end position="270"/>
    </location>
</feature>
<evidence type="ECO:0000256" key="1">
    <source>
        <dbReference type="ARBA" id="ARBA00023015"/>
    </source>
</evidence>
<dbReference type="InterPro" id="IPR036390">
    <property type="entry name" value="WH_DNA-bd_sf"/>
</dbReference>
<evidence type="ECO:0000256" key="2">
    <source>
        <dbReference type="ARBA" id="ARBA00023125"/>
    </source>
</evidence>
<dbReference type="Proteomes" id="UP000238261">
    <property type="component" value="Unassembled WGS sequence"/>
</dbReference>
<dbReference type="GO" id="GO:0003677">
    <property type="term" value="F:DNA binding"/>
    <property type="evidence" value="ECO:0007669"/>
    <property type="project" value="UniProtKB-KW"/>
</dbReference>
<dbReference type="Pfam" id="PF09339">
    <property type="entry name" value="HTH_IclR"/>
    <property type="match status" value="1"/>
</dbReference>
<comment type="caution">
    <text evidence="8">The sequence shown here is derived from an EMBL/GenBank/DDBJ whole genome shotgun (WGS) entry which is preliminary data.</text>
</comment>
<dbReference type="PANTHER" id="PTHR30136:SF24">
    <property type="entry name" value="HTH-TYPE TRANSCRIPTIONAL REPRESSOR ALLR"/>
    <property type="match status" value="1"/>
</dbReference>
<organism evidence="8 9">
    <name type="scientific">Xanthomonas hyacinthi</name>
    <dbReference type="NCBI Taxonomy" id="56455"/>
    <lineage>
        <taxon>Bacteria</taxon>
        <taxon>Pseudomonadati</taxon>
        <taxon>Pseudomonadota</taxon>
        <taxon>Gammaproteobacteria</taxon>
        <taxon>Lysobacterales</taxon>
        <taxon>Lysobacteraceae</taxon>
        <taxon>Xanthomonas</taxon>
    </lineage>
</organism>
<dbReference type="Gene3D" id="1.10.10.10">
    <property type="entry name" value="Winged helix-like DNA-binding domain superfamily/Winged helix DNA-binding domain"/>
    <property type="match status" value="1"/>
</dbReference>
<keyword evidence="2" id="KW-0238">DNA-binding</keyword>
<protein>
    <recommendedName>
        <fullName evidence="4">HTH-type transcriptional repressor AllR</fullName>
    </recommendedName>
    <alternativeName>
        <fullName evidence="5">Negative regulator of allantoin and glyoxylate utilization operons</fullName>
    </alternativeName>
</protein>
<dbReference type="PROSITE" id="PS51078">
    <property type="entry name" value="ICLR_ED"/>
    <property type="match status" value="1"/>
</dbReference>
<feature type="domain" description="HTH iclR-type" evidence="6">
    <location>
        <begin position="22"/>
        <end position="83"/>
    </location>
</feature>
<proteinExistence type="predicted"/>
<evidence type="ECO:0000256" key="3">
    <source>
        <dbReference type="ARBA" id="ARBA00023163"/>
    </source>
</evidence>